<organism evidence="6 7">
    <name type="scientific">Gimesia aquarii</name>
    <dbReference type="NCBI Taxonomy" id="2527964"/>
    <lineage>
        <taxon>Bacteria</taxon>
        <taxon>Pseudomonadati</taxon>
        <taxon>Planctomycetota</taxon>
        <taxon>Planctomycetia</taxon>
        <taxon>Planctomycetales</taxon>
        <taxon>Planctomycetaceae</taxon>
        <taxon>Gimesia</taxon>
    </lineage>
</organism>
<dbReference type="FunFam" id="3.90.550.10:FF:000011">
    <property type="entry name" value="3-deoxy-manno-octulosonate cytidylyltransferase"/>
    <property type="match status" value="1"/>
</dbReference>
<dbReference type="Proteomes" id="UP000318704">
    <property type="component" value="Chromosome"/>
</dbReference>
<protein>
    <recommendedName>
        <fullName evidence="5">3-deoxy-manno-octulosonate cytidylyltransferase</fullName>
        <ecNumber evidence="5">2.7.7.38</ecNumber>
    </recommendedName>
    <alternativeName>
        <fullName evidence="5">CMP-2-keto-3-deoxyoctulosonic acid synthase</fullName>
        <shortName evidence="5">CKS</shortName>
        <shortName evidence="5">CMP-KDO synthase</shortName>
    </alternativeName>
</protein>
<dbReference type="KEGG" id="gaw:V144x_25490"/>
<evidence type="ECO:0000256" key="2">
    <source>
        <dbReference type="ARBA" id="ARBA00022679"/>
    </source>
</evidence>
<comment type="catalytic activity">
    <reaction evidence="5">
        <text>3-deoxy-alpha-D-manno-oct-2-ulosonate + CTP = CMP-3-deoxy-beta-D-manno-octulosonate + diphosphate</text>
        <dbReference type="Rhea" id="RHEA:23448"/>
        <dbReference type="ChEBI" id="CHEBI:33019"/>
        <dbReference type="ChEBI" id="CHEBI:37563"/>
        <dbReference type="ChEBI" id="CHEBI:85986"/>
        <dbReference type="ChEBI" id="CHEBI:85987"/>
        <dbReference type="EC" id="2.7.7.38"/>
    </reaction>
</comment>
<keyword evidence="4 5" id="KW-0448">Lipopolysaccharide biosynthesis</keyword>
<comment type="similarity">
    <text evidence="5">Belongs to the KdsB family.</text>
</comment>
<comment type="function">
    <text evidence="5">Activates KDO (a required 8-carbon sugar) for incorporation into bacterial lipopolysaccharide in Gram-negative bacteria.</text>
</comment>
<gene>
    <name evidence="6" type="primary">kpsU</name>
    <name evidence="5" type="synonym">kdsB</name>
    <name evidence="6" type="ORF">V144x_25490</name>
</gene>
<dbReference type="GO" id="GO:0008690">
    <property type="term" value="F:3-deoxy-manno-octulosonate cytidylyltransferase activity"/>
    <property type="evidence" value="ECO:0007669"/>
    <property type="project" value="UniProtKB-UniRule"/>
</dbReference>
<dbReference type="PANTHER" id="PTHR42866">
    <property type="entry name" value="3-DEOXY-MANNO-OCTULOSONATE CYTIDYLYLTRANSFERASE"/>
    <property type="match status" value="1"/>
</dbReference>
<dbReference type="Pfam" id="PF02348">
    <property type="entry name" value="CTP_transf_3"/>
    <property type="match status" value="1"/>
</dbReference>
<evidence type="ECO:0000256" key="4">
    <source>
        <dbReference type="ARBA" id="ARBA00022985"/>
    </source>
</evidence>
<reference evidence="6 7" key="1">
    <citation type="submission" date="2019-03" db="EMBL/GenBank/DDBJ databases">
        <title>Deep-cultivation of Planctomycetes and their phenomic and genomic characterization uncovers novel biology.</title>
        <authorList>
            <person name="Wiegand S."/>
            <person name="Jogler M."/>
            <person name="Boedeker C."/>
            <person name="Pinto D."/>
            <person name="Vollmers J."/>
            <person name="Rivas-Marin E."/>
            <person name="Kohn T."/>
            <person name="Peeters S.H."/>
            <person name="Heuer A."/>
            <person name="Rast P."/>
            <person name="Oberbeckmann S."/>
            <person name="Bunk B."/>
            <person name="Jeske O."/>
            <person name="Meyerdierks A."/>
            <person name="Storesund J.E."/>
            <person name="Kallscheuer N."/>
            <person name="Luecker S."/>
            <person name="Lage O.M."/>
            <person name="Pohl T."/>
            <person name="Merkel B.J."/>
            <person name="Hornburger P."/>
            <person name="Mueller R.-W."/>
            <person name="Bruemmer F."/>
            <person name="Labrenz M."/>
            <person name="Spormann A.M."/>
            <person name="Op den Camp H."/>
            <person name="Overmann J."/>
            <person name="Amann R."/>
            <person name="Jetten M.S.M."/>
            <person name="Mascher T."/>
            <person name="Medema M.H."/>
            <person name="Devos D.P."/>
            <person name="Kaster A.-K."/>
            <person name="Ovreas L."/>
            <person name="Rohde M."/>
            <person name="Galperin M.Y."/>
            <person name="Jogler C."/>
        </authorList>
    </citation>
    <scope>NUCLEOTIDE SEQUENCE [LARGE SCALE GENOMIC DNA]</scope>
    <source>
        <strain evidence="6 7">V144</strain>
    </source>
</reference>
<evidence type="ECO:0000256" key="1">
    <source>
        <dbReference type="ARBA" id="ARBA00004370"/>
    </source>
</evidence>
<keyword evidence="3 5" id="KW-0548">Nucleotidyltransferase</keyword>
<dbReference type="Gene3D" id="3.90.550.10">
    <property type="entry name" value="Spore Coat Polysaccharide Biosynthesis Protein SpsA, Chain A"/>
    <property type="match status" value="1"/>
</dbReference>
<dbReference type="UniPathway" id="UPA00358">
    <property type="reaction ID" value="UER00476"/>
</dbReference>
<dbReference type="AlphaFoldDB" id="A0A517VVQ2"/>
<dbReference type="HAMAP" id="MF_00057">
    <property type="entry name" value="KdsB"/>
    <property type="match status" value="1"/>
</dbReference>
<evidence type="ECO:0000256" key="5">
    <source>
        <dbReference type="HAMAP-Rule" id="MF_00057"/>
    </source>
</evidence>
<dbReference type="GO" id="GO:0009103">
    <property type="term" value="P:lipopolysaccharide biosynthetic process"/>
    <property type="evidence" value="ECO:0007669"/>
    <property type="project" value="UniProtKB-UniRule"/>
</dbReference>
<evidence type="ECO:0000256" key="3">
    <source>
        <dbReference type="ARBA" id="ARBA00022695"/>
    </source>
</evidence>
<dbReference type="GO" id="GO:0033468">
    <property type="term" value="P:CMP-keto-3-deoxy-D-manno-octulosonic acid biosynthetic process"/>
    <property type="evidence" value="ECO:0007669"/>
    <property type="project" value="UniProtKB-UniRule"/>
</dbReference>
<dbReference type="GO" id="GO:0005829">
    <property type="term" value="C:cytosol"/>
    <property type="evidence" value="ECO:0007669"/>
    <property type="project" value="TreeGrafter"/>
</dbReference>
<keyword evidence="5" id="KW-0963">Cytoplasm</keyword>
<dbReference type="SUPFAM" id="SSF53448">
    <property type="entry name" value="Nucleotide-diphospho-sugar transferases"/>
    <property type="match status" value="1"/>
</dbReference>
<evidence type="ECO:0000313" key="7">
    <source>
        <dbReference type="Proteomes" id="UP000318704"/>
    </source>
</evidence>
<name>A0A517VVQ2_9PLAN</name>
<evidence type="ECO:0000313" key="6">
    <source>
        <dbReference type="EMBL" id="QDT97078.1"/>
    </source>
</evidence>
<dbReference type="EC" id="2.7.7.38" evidence="5"/>
<dbReference type="InterPro" id="IPR029044">
    <property type="entry name" value="Nucleotide-diphossugar_trans"/>
</dbReference>
<comment type="subcellular location">
    <subcellularLocation>
        <location evidence="5">Cytoplasm</location>
    </subcellularLocation>
    <subcellularLocation>
        <location evidence="1">Membrane</location>
    </subcellularLocation>
</comment>
<accession>A0A517VVQ2</accession>
<dbReference type="PANTHER" id="PTHR42866:SF2">
    <property type="entry name" value="3-DEOXY-MANNO-OCTULOSONATE CYTIDYLYLTRANSFERASE, MITOCHONDRIAL"/>
    <property type="match status" value="1"/>
</dbReference>
<sequence>MQVCGVIPARLQSSRLPRKLLLNETGQTLIQHTWEAAARSEKLDRLIVATDSLEILEAVHGFGGKACLTGEHPSGTDRIAEVALKELLDAEILVNIQGDEPEISAEFIDQLIELLIQTPDAEMATLATPIRNVEQLQDRSCTKVVCRQDGSAMYFSRLPIPFTRDVVPETLLPEQSPWLLHLGIYAYRRPFLLDLTKIPATPLEQLEKLEQLRALETGARIQVAQVAHPSVGIDTPEDYAQFVIRYRAEHS</sequence>
<dbReference type="InterPro" id="IPR004528">
    <property type="entry name" value="KdsB"/>
</dbReference>
<dbReference type="GO" id="GO:0016020">
    <property type="term" value="C:membrane"/>
    <property type="evidence" value="ECO:0007669"/>
    <property type="project" value="UniProtKB-SubCell"/>
</dbReference>
<dbReference type="InterPro" id="IPR003329">
    <property type="entry name" value="Cytidylyl_trans"/>
</dbReference>
<keyword evidence="2 5" id="KW-0808">Transferase</keyword>
<dbReference type="EMBL" id="CP037920">
    <property type="protein sequence ID" value="QDT97078.1"/>
    <property type="molecule type" value="Genomic_DNA"/>
</dbReference>
<dbReference type="NCBIfam" id="NF003950">
    <property type="entry name" value="PRK05450.1-3"/>
    <property type="match status" value="1"/>
</dbReference>
<dbReference type="RefSeq" id="WP_144985461.1">
    <property type="nucleotide sequence ID" value="NZ_CP037920.1"/>
</dbReference>
<dbReference type="CDD" id="cd02517">
    <property type="entry name" value="CMP-KDO-Synthetase"/>
    <property type="match status" value="1"/>
</dbReference>
<comment type="pathway">
    <text evidence="5">Nucleotide-sugar biosynthesis; CMP-3-deoxy-D-manno-octulosonate biosynthesis; CMP-3-deoxy-D-manno-octulosonate from 3-deoxy-D-manno-octulosonate and CTP: step 1/1.</text>
</comment>
<dbReference type="NCBIfam" id="NF003952">
    <property type="entry name" value="PRK05450.1-5"/>
    <property type="match status" value="1"/>
</dbReference>
<dbReference type="NCBIfam" id="TIGR00466">
    <property type="entry name" value="kdsB"/>
    <property type="match status" value="1"/>
</dbReference>
<proteinExistence type="inferred from homology"/>